<dbReference type="EMBL" id="LXQA010375641">
    <property type="protein sequence ID" value="MCI47689.1"/>
    <property type="molecule type" value="Genomic_DNA"/>
</dbReference>
<accession>A0A392SGC2</accession>
<feature type="non-terminal residue" evidence="1">
    <location>
        <position position="60"/>
    </location>
</feature>
<organism evidence="1 2">
    <name type="scientific">Trifolium medium</name>
    <dbReference type="NCBI Taxonomy" id="97028"/>
    <lineage>
        <taxon>Eukaryota</taxon>
        <taxon>Viridiplantae</taxon>
        <taxon>Streptophyta</taxon>
        <taxon>Embryophyta</taxon>
        <taxon>Tracheophyta</taxon>
        <taxon>Spermatophyta</taxon>
        <taxon>Magnoliopsida</taxon>
        <taxon>eudicotyledons</taxon>
        <taxon>Gunneridae</taxon>
        <taxon>Pentapetalae</taxon>
        <taxon>rosids</taxon>
        <taxon>fabids</taxon>
        <taxon>Fabales</taxon>
        <taxon>Fabaceae</taxon>
        <taxon>Papilionoideae</taxon>
        <taxon>50 kb inversion clade</taxon>
        <taxon>NPAAA clade</taxon>
        <taxon>Hologalegina</taxon>
        <taxon>IRL clade</taxon>
        <taxon>Trifolieae</taxon>
        <taxon>Trifolium</taxon>
    </lineage>
</organism>
<keyword evidence="2" id="KW-1185">Reference proteome</keyword>
<comment type="caution">
    <text evidence="1">The sequence shown here is derived from an EMBL/GenBank/DDBJ whole genome shotgun (WGS) entry which is preliminary data.</text>
</comment>
<protein>
    <submittedName>
        <fullName evidence="1">Uncharacterized protein</fullName>
    </submittedName>
</protein>
<name>A0A392SGC2_9FABA</name>
<sequence>MAIIGKANGENERLERVDVEIPYSNTNVSILTKLTTTEDQNNQIIGQFSLDQDITVTAKI</sequence>
<proteinExistence type="predicted"/>
<dbReference type="Proteomes" id="UP000265520">
    <property type="component" value="Unassembled WGS sequence"/>
</dbReference>
<evidence type="ECO:0000313" key="2">
    <source>
        <dbReference type="Proteomes" id="UP000265520"/>
    </source>
</evidence>
<evidence type="ECO:0000313" key="1">
    <source>
        <dbReference type="EMBL" id="MCI47689.1"/>
    </source>
</evidence>
<reference evidence="1 2" key="1">
    <citation type="journal article" date="2018" name="Front. Plant Sci.">
        <title>Red Clover (Trifolium pratense) and Zigzag Clover (T. medium) - A Picture of Genomic Similarities and Differences.</title>
        <authorList>
            <person name="Dluhosova J."/>
            <person name="Istvanek J."/>
            <person name="Nedelnik J."/>
            <person name="Repkova J."/>
        </authorList>
    </citation>
    <scope>NUCLEOTIDE SEQUENCE [LARGE SCALE GENOMIC DNA]</scope>
    <source>
        <strain evidence="2">cv. 10/8</strain>
        <tissue evidence="1">Leaf</tissue>
    </source>
</reference>
<dbReference type="AlphaFoldDB" id="A0A392SGC2"/>